<sequence length="108" mass="12514">MDTQKTDKPKLINNIIEMEKRHTDDLNEISIHLQELGERLELLCKNLGVEADREDKNEDELREKTNSDPQNHLASFTVLKEGRAEVIEKINFETRLIGQFIQALETAI</sequence>
<dbReference type="EMBL" id="LAZR01003264">
    <property type="protein sequence ID" value="KKN20216.1"/>
    <property type="molecule type" value="Genomic_DNA"/>
</dbReference>
<comment type="caution">
    <text evidence="1">The sequence shown here is derived from an EMBL/GenBank/DDBJ whole genome shotgun (WGS) entry which is preliminary data.</text>
</comment>
<accession>A0A0F9R4J8</accession>
<gene>
    <name evidence="1" type="ORF">LCGC14_0937980</name>
</gene>
<proteinExistence type="predicted"/>
<protein>
    <submittedName>
        <fullName evidence="1">Uncharacterized protein</fullName>
    </submittedName>
</protein>
<name>A0A0F9R4J8_9ZZZZ</name>
<reference evidence="1" key="1">
    <citation type="journal article" date="2015" name="Nature">
        <title>Complex archaea that bridge the gap between prokaryotes and eukaryotes.</title>
        <authorList>
            <person name="Spang A."/>
            <person name="Saw J.H."/>
            <person name="Jorgensen S.L."/>
            <person name="Zaremba-Niedzwiedzka K."/>
            <person name="Martijn J."/>
            <person name="Lind A.E."/>
            <person name="van Eijk R."/>
            <person name="Schleper C."/>
            <person name="Guy L."/>
            <person name="Ettema T.J."/>
        </authorList>
    </citation>
    <scope>NUCLEOTIDE SEQUENCE</scope>
</reference>
<organism evidence="1">
    <name type="scientific">marine sediment metagenome</name>
    <dbReference type="NCBI Taxonomy" id="412755"/>
    <lineage>
        <taxon>unclassified sequences</taxon>
        <taxon>metagenomes</taxon>
        <taxon>ecological metagenomes</taxon>
    </lineage>
</organism>
<evidence type="ECO:0000313" key="1">
    <source>
        <dbReference type="EMBL" id="KKN20216.1"/>
    </source>
</evidence>
<dbReference type="AlphaFoldDB" id="A0A0F9R4J8"/>